<sequence length="58" mass="6667">MLTNKKDKFLHGIGISSMKNSIEKYNGNLEVNDLNTRFLINICIPLKLNENNIYIKNA</sequence>
<evidence type="ECO:0000313" key="2">
    <source>
        <dbReference type="EMBL" id="WGX77225.1"/>
    </source>
</evidence>
<reference evidence="2 3" key="1">
    <citation type="submission" date="2023-04" db="EMBL/GenBank/DDBJ databases">
        <title>Bacteria Genome Submission.</title>
        <authorList>
            <person name="Isaac P."/>
        </authorList>
    </citation>
    <scope>NUCLEOTIDE SEQUENCE [LARGE SCALE GENOMIC DNA]</scope>
    <source>
        <strain evidence="2 3">SampleS7P1</strain>
    </source>
</reference>
<name>A0ABY8R6P4_PARBF</name>
<accession>A0ABY8R6P4</accession>
<organism evidence="2 3">
    <name type="scientific">Paraclostridium bifermentans</name>
    <name type="common">Clostridium bifermentans</name>
    <dbReference type="NCBI Taxonomy" id="1490"/>
    <lineage>
        <taxon>Bacteria</taxon>
        <taxon>Bacillati</taxon>
        <taxon>Bacillota</taxon>
        <taxon>Clostridia</taxon>
        <taxon>Peptostreptococcales</taxon>
        <taxon>Peptostreptococcaceae</taxon>
        <taxon>Paraclostridium</taxon>
    </lineage>
</organism>
<dbReference type="InterPro" id="IPR032834">
    <property type="entry name" value="NatK-like_C"/>
</dbReference>
<keyword evidence="3" id="KW-1185">Reference proteome</keyword>
<proteinExistence type="predicted"/>
<evidence type="ECO:0000313" key="3">
    <source>
        <dbReference type="Proteomes" id="UP001239169"/>
    </source>
</evidence>
<gene>
    <name evidence="2" type="ORF">QJS64_07235</name>
</gene>
<dbReference type="Proteomes" id="UP001239169">
    <property type="component" value="Chromosome"/>
</dbReference>
<feature type="domain" description="Sensor histidine kinase NatK-like C-terminal" evidence="1">
    <location>
        <begin position="2"/>
        <end position="45"/>
    </location>
</feature>
<dbReference type="EMBL" id="CP124685">
    <property type="protein sequence ID" value="WGX77225.1"/>
    <property type="molecule type" value="Genomic_DNA"/>
</dbReference>
<protein>
    <submittedName>
        <fullName evidence="2">GHKL domain-containing protein</fullName>
    </submittedName>
</protein>
<evidence type="ECO:0000259" key="1">
    <source>
        <dbReference type="Pfam" id="PF14501"/>
    </source>
</evidence>
<dbReference type="Pfam" id="PF14501">
    <property type="entry name" value="HATPase_c_5"/>
    <property type="match status" value="1"/>
</dbReference>